<evidence type="ECO:0000313" key="1">
    <source>
        <dbReference type="EMBL" id="OUR99776.1"/>
    </source>
</evidence>
<gene>
    <name evidence="1" type="ORF">A9Q84_01750</name>
</gene>
<evidence type="ECO:0000313" key="2">
    <source>
        <dbReference type="Proteomes" id="UP000196531"/>
    </source>
</evidence>
<comment type="caution">
    <text evidence="1">The sequence shown here is derived from an EMBL/GenBank/DDBJ whole genome shotgun (WGS) entry which is preliminary data.</text>
</comment>
<dbReference type="EMBL" id="MAAO01000002">
    <property type="protein sequence ID" value="OUR99776.1"/>
    <property type="molecule type" value="Genomic_DNA"/>
</dbReference>
<organism evidence="1 2">
    <name type="scientific">Halobacteriovorax marinus</name>
    <dbReference type="NCBI Taxonomy" id="97084"/>
    <lineage>
        <taxon>Bacteria</taxon>
        <taxon>Pseudomonadati</taxon>
        <taxon>Bdellovibrionota</taxon>
        <taxon>Bacteriovoracia</taxon>
        <taxon>Bacteriovoracales</taxon>
        <taxon>Halobacteriovoraceae</taxon>
        <taxon>Halobacteriovorax</taxon>
    </lineage>
</organism>
<proteinExistence type="predicted"/>
<dbReference type="AlphaFoldDB" id="A0A1Y5FG98"/>
<accession>A0A1Y5FG98</accession>
<sequence length="210" mass="24539">MLDKLKLFLSTFSLLLEYEKQPQWAHHMHAVENMLDSDFDTAYDRYTSAYGGAGTLNDIHISDPWSLTLFWKLRTIINIHFQCLELKKDIFSELVEFEQDKLENLKVHCCTSCNARFVTERDLIQTQIPAKVNKLMLEEVNSHPTRTLYERFCVARKESVALLEELSVTIDESWSIIRSDPSYQPCDSCKQNTLKLQNFKFDGDVWSMLT</sequence>
<protein>
    <submittedName>
        <fullName evidence="1">Uncharacterized protein</fullName>
    </submittedName>
</protein>
<reference evidence="2" key="1">
    <citation type="journal article" date="2017" name="Proc. Natl. Acad. Sci. U.S.A.">
        <title>Simulation of Deepwater Horizon oil plume reveals substrate specialization within a complex community of hydrocarbon-degraders.</title>
        <authorList>
            <person name="Hu P."/>
            <person name="Dubinsky E.A."/>
            <person name="Probst A.J."/>
            <person name="Wang J."/>
            <person name="Sieber C.M.K."/>
            <person name="Tom L.M."/>
            <person name="Gardinali P."/>
            <person name="Banfield J.F."/>
            <person name="Atlas R.M."/>
            <person name="Andersen G.L."/>
        </authorList>
    </citation>
    <scope>NUCLEOTIDE SEQUENCE [LARGE SCALE GENOMIC DNA]</scope>
</reference>
<dbReference type="Proteomes" id="UP000196531">
    <property type="component" value="Unassembled WGS sequence"/>
</dbReference>
<name>A0A1Y5FG98_9BACT</name>